<gene>
    <name evidence="2" type="ORF">AA314_06276</name>
</gene>
<feature type="region of interest" description="Disordered" evidence="1">
    <location>
        <begin position="1"/>
        <end position="44"/>
    </location>
</feature>
<evidence type="ECO:0000313" key="3">
    <source>
        <dbReference type="Proteomes" id="UP000035579"/>
    </source>
</evidence>
<sequence>MGTSQRELISRTGQQGTKKCHESPQAIAARTPNRADAHAIPPLK</sequence>
<accession>A0AAC8TGA5</accession>
<organism evidence="2 3">
    <name type="scientific">Archangium gephyra</name>
    <dbReference type="NCBI Taxonomy" id="48"/>
    <lineage>
        <taxon>Bacteria</taxon>
        <taxon>Pseudomonadati</taxon>
        <taxon>Myxococcota</taxon>
        <taxon>Myxococcia</taxon>
        <taxon>Myxococcales</taxon>
        <taxon>Cystobacterineae</taxon>
        <taxon>Archangiaceae</taxon>
        <taxon>Archangium</taxon>
    </lineage>
</organism>
<evidence type="ECO:0000256" key="1">
    <source>
        <dbReference type="SAM" id="MobiDB-lite"/>
    </source>
</evidence>
<reference evidence="2 3" key="1">
    <citation type="submission" date="2015-05" db="EMBL/GenBank/DDBJ databases">
        <title>Genome assembly of Archangium gephyra DSM 2261.</title>
        <authorList>
            <person name="Sharma G."/>
            <person name="Subramanian S."/>
        </authorList>
    </citation>
    <scope>NUCLEOTIDE SEQUENCE [LARGE SCALE GENOMIC DNA]</scope>
    <source>
        <strain evidence="2 3">DSM 2261</strain>
    </source>
</reference>
<protein>
    <submittedName>
        <fullName evidence="2">Uncharacterized protein</fullName>
    </submittedName>
</protein>
<feature type="compositionally biased region" description="Polar residues" evidence="1">
    <location>
        <begin position="1"/>
        <end position="17"/>
    </location>
</feature>
<proteinExistence type="predicted"/>
<name>A0AAC8TGA5_9BACT</name>
<dbReference type="AlphaFoldDB" id="A0AAC8TGA5"/>
<evidence type="ECO:0000313" key="2">
    <source>
        <dbReference type="EMBL" id="AKJ04650.1"/>
    </source>
</evidence>
<dbReference type="EMBL" id="CP011509">
    <property type="protein sequence ID" value="AKJ04650.1"/>
    <property type="molecule type" value="Genomic_DNA"/>
</dbReference>
<dbReference type="KEGG" id="age:AA314_06276"/>
<dbReference type="Proteomes" id="UP000035579">
    <property type="component" value="Chromosome"/>
</dbReference>